<reference evidence="2" key="2">
    <citation type="journal article" date="2018" name="Data Brief">
        <title>Genome sequence data from 17 accessions of Ensete ventricosum, a staple food crop for millions in Ethiopia.</title>
        <authorList>
            <person name="Yemataw Z."/>
            <person name="Muzemil S."/>
            <person name="Ambachew D."/>
            <person name="Tripathi L."/>
            <person name="Tesfaye K."/>
            <person name="Chala A."/>
            <person name="Farbos A."/>
            <person name="O'Neill P."/>
            <person name="Moore K."/>
            <person name="Grant M."/>
            <person name="Studholme D.J."/>
        </authorList>
    </citation>
    <scope>NUCLEOTIDE SEQUENCE [LARGE SCALE GENOMIC DNA]</scope>
    <source>
        <tissue evidence="2">Leaf</tissue>
    </source>
</reference>
<dbReference type="Proteomes" id="UP000287651">
    <property type="component" value="Unassembled WGS sequence"/>
</dbReference>
<accession>A0A427A036</accession>
<protein>
    <submittedName>
        <fullName evidence="1">Uncharacterized protein</fullName>
    </submittedName>
</protein>
<proteinExistence type="predicted"/>
<gene>
    <name evidence="1" type="ORF">B296_00037247</name>
    <name evidence="2" type="ORF">BHM03_00046354</name>
</gene>
<organism evidence="1 3">
    <name type="scientific">Ensete ventricosum</name>
    <name type="common">Abyssinian banana</name>
    <name type="synonym">Musa ensete</name>
    <dbReference type="NCBI Taxonomy" id="4639"/>
    <lineage>
        <taxon>Eukaryota</taxon>
        <taxon>Viridiplantae</taxon>
        <taxon>Streptophyta</taxon>
        <taxon>Embryophyta</taxon>
        <taxon>Tracheophyta</taxon>
        <taxon>Spermatophyta</taxon>
        <taxon>Magnoliopsida</taxon>
        <taxon>Liliopsida</taxon>
        <taxon>Zingiberales</taxon>
        <taxon>Musaceae</taxon>
        <taxon>Ensete</taxon>
    </lineage>
</organism>
<sequence>AVHRLRPVHPVSPIFCRLSQCFAVGFLLCVRVCCLRTHELPPRRVRREGGKGKGRTQTTTAVGFDVALSYLMEHRKPWDRVVTCHASLPTHAVLWEVSVPAPCGGGGRRPDLGDGVGPEKKTTRGVKWMCDEDYDSGKQLVDLDVASVC</sequence>
<feature type="non-terminal residue" evidence="1">
    <location>
        <position position="1"/>
    </location>
</feature>
<dbReference type="Proteomes" id="UP000290560">
    <property type="component" value="Unassembled WGS sequence"/>
</dbReference>
<reference evidence="1 3" key="1">
    <citation type="journal article" date="2014" name="Agronomy (Basel)">
        <title>A Draft Genome Sequence for Ensete ventricosum, the Drought-Tolerant Tree Against Hunger.</title>
        <authorList>
            <person name="Harrison J."/>
            <person name="Moore K.A."/>
            <person name="Paszkiewicz K."/>
            <person name="Jones T."/>
            <person name="Grant M."/>
            <person name="Ambacheew D."/>
            <person name="Muzemil S."/>
            <person name="Studholme D.J."/>
        </authorList>
    </citation>
    <scope>NUCLEOTIDE SEQUENCE [LARGE SCALE GENOMIC DNA]</scope>
</reference>
<dbReference type="EMBL" id="AMZH03004296">
    <property type="protein sequence ID" value="RRT69590.1"/>
    <property type="molecule type" value="Genomic_DNA"/>
</dbReference>
<name>A0A427A036_ENSVE</name>
<evidence type="ECO:0000313" key="1">
    <source>
        <dbReference type="EMBL" id="RRT69590.1"/>
    </source>
</evidence>
<evidence type="ECO:0000313" key="2">
    <source>
        <dbReference type="EMBL" id="RZR74932.1"/>
    </source>
</evidence>
<reference evidence="1" key="3">
    <citation type="submission" date="2018-09" db="EMBL/GenBank/DDBJ databases">
        <authorList>
            <person name="Harrison J."/>
            <person name="Moore K.A."/>
            <person name="Paszkiewicz K."/>
            <person name="Jones T."/>
            <person name="Grant M."/>
            <person name="Ambacheew D."/>
            <person name="Muzemil S."/>
            <person name="Studholme D."/>
        </authorList>
    </citation>
    <scope>NUCLEOTIDE SEQUENCE</scope>
</reference>
<dbReference type="AlphaFoldDB" id="A0A427A036"/>
<evidence type="ECO:0000313" key="3">
    <source>
        <dbReference type="Proteomes" id="UP000287651"/>
    </source>
</evidence>
<dbReference type="EMBL" id="KV876464">
    <property type="protein sequence ID" value="RZR74932.1"/>
    <property type="molecule type" value="Genomic_DNA"/>
</dbReference>